<keyword evidence="1" id="KW-0732">Signal</keyword>
<proteinExistence type="predicted"/>
<protein>
    <recommendedName>
        <fullName evidence="4">DUF5666 domain-containing protein</fullName>
    </recommendedName>
</protein>
<sequence length="123" mass="13224">MSILRTLLAAAVLAVALPAAVAQAHHGWRWTEGINTEMTGTVVATRLGNPHGEVTLDVNGERWTVEVGQPWRNERAGLTPEKLAEGAVITVIGEKSADPAEKVVKAERVVIDGADHVLYPERD</sequence>
<evidence type="ECO:0000313" key="3">
    <source>
        <dbReference type="Proteomes" id="UP000219621"/>
    </source>
</evidence>
<dbReference type="RefSeq" id="WP_097281060.1">
    <property type="nucleotide sequence ID" value="NZ_OCNJ01000011.1"/>
</dbReference>
<dbReference type="OrthoDB" id="512581at2"/>
<feature type="chain" id="PRO_5012764174" description="DUF5666 domain-containing protein" evidence="1">
    <location>
        <begin position="25"/>
        <end position="123"/>
    </location>
</feature>
<dbReference type="Proteomes" id="UP000219621">
    <property type="component" value="Unassembled WGS sequence"/>
</dbReference>
<evidence type="ECO:0008006" key="4">
    <source>
        <dbReference type="Google" id="ProtNLM"/>
    </source>
</evidence>
<dbReference type="AlphaFoldDB" id="A0A286GX09"/>
<evidence type="ECO:0000313" key="2">
    <source>
        <dbReference type="EMBL" id="SOE00085.1"/>
    </source>
</evidence>
<dbReference type="InterPro" id="IPR046150">
    <property type="entry name" value="DUF6152"/>
</dbReference>
<reference evidence="2 3" key="1">
    <citation type="submission" date="2017-09" db="EMBL/GenBank/DDBJ databases">
        <authorList>
            <person name="Ehlers B."/>
            <person name="Leendertz F.H."/>
        </authorList>
    </citation>
    <scope>NUCLEOTIDE SEQUENCE [LARGE SCALE GENOMIC DNA]</scope>
    <source>
        <strain evidence="2 3">USBA 140</strain>
    </source>
</reference>
<organism evidence="2 3">
    <name type="scientific">Caenispirillum bisanense</name>
    <dbReference type="NCBI Taxonomy" id="414052"/>
    <lineage>
        <taxon>Bacteria</taxon>
        <taxon>Pseudomonadati</taxon>
        <taxon>Pseudomonadota</taxon>
        <taxon>Alphaproteobacteria</taxon>
        <taxon>Rhodospirillales</taxon>
        <taxon>Novispirillaceae</taxon>
        <taxon>Caenispirillum</taxon>
    </lineage>
</organism>
<dbReference type="EMBL" id="OCNJ01000011">
    <property type="protein sequence ID" value="SOE00085.1"/>
    <property type="molecule type" value="Genomic_DNA"/>
</dbReference>
<gene>
    <name evidence="2" type="ORF">SAMN05421508_11174</name>
</gene>
<feature type="signal peptide" evidence="1">
    <location>
        <begin position="1"/>
        <end position="24"/>
    </location>
</feature>
<name>A0A286GX09_9PROT</name>
<accession>A0A286GX09</accession>
<evidence type="ECO:0000256" key="1">
    <source>
        <dbReference type="SAM" id="SignalP"/>
    </source>
</evidence>
<keyword evidence="3" id="KW-1185">Reference proteome</keyword>
<dbReference type="Pfam" id="PF19649">
    <property type="entry name" value="DUF6152"/>
    <property type="match status" value="1"/>
</dbReference>